<protein>
    <submittedName>
        <fullName evidence="1">Uncharacterized protein</fullName>
    </submittedName>
</protein>
<proteinExistence type="predicted"/>
<gene>
    <name evidence="1" type="ORF">I4F81_004296</name>
</gene>
<organism evidence="1 2">
    <name type="scientific">Pyropia yezoensis</name>
    <name type="common">Susabi-nori</name>
    <name type="synonym">Porphyra yezoensis</name>
    <dbReference type="NCBI Taxonomy" id="2788"/>
    <lineage>
        <taxon>Eukaryota</taxon>
        <taxon>Rhodophyta</taxon>
        <taxon>Bangiophyceae</taxon>
        <taxon>Bangiales</taxon>
        <taxon>Bangiaceae</taxon>
        <taxon>Pyropia</taxon>
    </lineage>
</organism>
<reference evidence="1" key="1">
    <citation type="submission" date="2019-11" db="EMBL/GenBank/DDBJ databases">
        <title>Nori genome reveals adaptations in red seaweeds to the harsh intertidal environment.</title>
        <authorList>
            <person name="Wang D."/>
            <person name="Mao Y."/>
        </authorList>
    </citation>
    <scope>NUCLEOTIDE SEQUENCE</scope>
    <source>
        <tissue evidence="1">Gametophyte</tissue>
    </source>
</reference>
<dbReference type="EMBL" id="CM020618">
    <property type="protein sequence ID" value="KAK1861716.1"/>
    <property type="molecule type" value="Genomic_DNA"/>
</dbReference>
<evidence type="ECO:0000313" key="2">
    <source>
        <dbReference type="Proteomes" id="UP000798662"/>
    </source>
</evidence>
<dbReference type="Proteomes" id="UP000798662">
    <property type="component" value="Chromosome 1"/>
</dbReference>
<name>A0ACC3BVL0_PYRYE</name>
<keyword evidence="2" id="KW-1185">Reference proteome</keyword>
<evidence type="ECO:0000313" key="1">
    <source>
        <dbReference type="EMBL" id="KAK1861716.1"/>
    </source>
</evidence>
<comment type="caution">
    <text evidence="1">The sequence shown here is derived from an EMBL/GenBank/DDBJ whole genome shotgun (WGS) entry which is preliminary data.</text>
</comment>
<accession>A0ACC3BVL0</accession>
<sequence>MDSASARVDEPVPPPGMSGLLDGALPMETAGGEGAAGGGGAASGGGPALDVAPVYSQMPVAEGATDPSESGSAAVPPPEATSAGPLAEATSPTAGEVGLCTLRCLLANSTEFRLSAPPETSVRDVKSQILTQQPPQVADFLRASHLPAVVSPDEMRLLHLGKFLDDSRKLADYDFAIGGTAPGDPTDGVTAVHLLCKPHRAAAEEAKERPAKGAGCCCSIM</sequence>